<evidence type="ECO:0000259" key="5">
    <source>
        <dbReference type="Pfam" id="PF13439"/>
    </source>
</evidence>
<keyword evidence="7" id="KW-1185">Reference proteome</keyword>
<evidence type="ECO:0000256" key="3">
    <source>
        <dbReference type="ARBA" id="ARBA00022679"/>
    </source>
</evidence>
<reference evidence="6 7" key="1">
    <citation type="submission" date="2021-05" db="EMBL/GenBank/DDBJ databases">
        <title>Complete genome of Nocardioides aquaticus KCTC 9944T isolated from meromictic and hypersaline Ekho Lake, Antarctica.</title>
        <authorList>
            <person name="Hwang K."/>
            <person name="Kim K.M."/>
            <person name="Choe H."/>
        </authorList>
    </citation>
    <scope>NUCLEOTIDE SEQUENCE [LARGE SCALE GENOMIC DNA]</scope>
    <source>
        <strain evidence="6 7">KCTC 9944</strain>
    </source>
</reference>
<accession>A0ABX8EPP9</accession>
<dbReference type="PANTHER" id="PTHR12526:SF640">
    <property type="entry name" value="COLANIC ACID BIOSYNTHESIS GLYCOSYLTRANSFERASE WCAL-RELATED"/>
    <property type="match status" value="1"/>
</dbReference>
<keyword evidence="2 6" id="KW-0328">Glycosyltransferase</keyword>
<keyword evidence="3 6" id="KW-0808">Transferase</keyword>
<evidence type="ECO:0000313" key="6">
    <source>
        <dbReference type="EMBL" id="QVT80748.1"/>
    </source>
</evidence>
<comment type="similarity">
    <text evidence="1">Belongs to the glycosyltransferase group 1 family. Glycosyltransferase 4 subfamily.</text>
</comment>
<dbReference type="EC" id="2.4.1.250" evidence="6"/>
<dbReference type="InterPro" id="IPR028098">
    <property type="entry name" value="Glyco_trans_4-like_N"/>
</dbReference>
<dbReference type="Pfam" id="PF13439">
    <property type="entry name" value="Glyco_transf_4"/>
    <property type="match status" value="1"/>
</dbReference>
<sequence length="398" mass="43258">MCAVRPLTDRPPLDPEELTGRSVVFLSWRDTRNPEGGGAERFLEKIAAGLVVRGAEVTIFCAAHDAAPAEEVVDGIRFVRRGSKMGVYPAGLRALRRGDLGRPDVVVDVQNGMPFLARLATRAPVVVLIHHVHREQWPVVYPGLVGRVGWWIEHRLAPLVYRASQYVAVSRATRDELLGLGVARERVAVVHNGTDHPLAVEGGPSPTPLVAVVGRLVPHKQVEHAVDAVLALREVHPGIRLSIVGSGWWEEDLRAYVAEVGATDLVDFEGQVDEARKHEIYERAWVLLLPSLKEGWGLVVGEAGMHATPTIAYRSAGGTRESIENGVSGLLVDTQAELTQALSEVLATPDLRAGLSRGAVEVSRRFTWEHAQHSFALVLAEVLRGNRVDAADPEDVPG</sequence>
<evidence type="ECO:0000256" key="1">
    <source>
        <dbReference type="ARBA" id="ARBA00009481"/>
    </source>
</evidence>
<dbReference type="PANTHER" id="PTHR12526">
    <property type="entry name" value="GLYCOSYLTRANSFERASE"/>
    <property type="match status" value="1"/>
</dbReference>
<evidence type="ECO:0000259" key="4">
    <source>
        <dbReference type="Pfam" id="PF00534"/>
    </source>
</evidence>
<name>A0ABX8EPP9_9ACTN</name>
<gene>
    <name evidence="6" type="primary">mshA_3</name>
    <name evidence="6" type="ORF">ENKNEFLB_03148</name>
</gene>
<dbReference type="CDD" id="cd03801">
    <property type="entry name" value="GT4_PimA-like"/>
    <property type="match status" value="1"/>
</dbReference>
<organism evidence="6 7">
    <name type="scientific">Nocardioides aquaticus</name>
    <dbReference type="NCBI Taxonomy" id="160826"/>
    <lineage>
        <taxon>Bacteria</taxon>
        <taxon>Bacillati</taxon>
        <taxon>Actinomycetota</taxon>
        <taxon>Actinomycetes</taxon>
        <taxon>Propionibacteriales</taxon>
        <taxon>Nocardioidaceae</taxon>
        <taxon>Nocardioides</taxon>
    </lineage>
</organism>
<evidence type="ECO:0000313" key="7">
    <source>
        <dbReference type="Proteomes" id="UP000679307"/>
    </source>
</evidence>
<dbReference type="Proteomes" id="UP000679307">
    <property type="component" value="Chromosome"/>
</dbReference>
<dbReference type="GO" id="GO:0102710">
    <property type="term" value="F:D-inositol-3-phosphate glycosyltransferase activity"/>
    <property type="evidence" value="ECO:0007669"/>
    <property type="project" value="UniProtKB-EC"/>
</dbReference>
<dbReference type="EMBL" id="CP075371">
    <property type="protein sequence ID" value="QVT80748.1"/>
    <property type="molecule type" value="Genomic_DNA"/>
</dbReference>
<feature type="domain" description="Glycosyl transferase family 1" evidence="4">
    <location>
        <begin position="205"/>
        <end position="358"/>
    </location>
</feature>
<dbReference type="Pfam" id="PF00534">
    <property type="entry name" value="Glycos_transf_1"/>
    <property type="match status" value="1"/>
</dbReference>
<feature type="domain" description="Glycosyltransferase subfamily 4-like N-terminal" evidence="5">
    <location>
        <begin position="37"/>
        <end position="195"/>
    </location>
</feature>
<dbReference type="InterPro" id="IPR001296">
    <property type="entry name" value="Glyco_trans_1"/>
</dbReference>
<proteinExistence type="inferred from homology"/>
<protein>
    <submittedName>
        <fullName evidence="6">D-inositol 3-phosphate glycosyltransferase</fullName>
        <ecNumber evidence="6">2.4.1.250</ecNumber>
    </submittedName>
</protein>
<evidence type="ECO:0000256" key="2">
    <source>
        <dbReference type="ARBA" id="ARBA00022676"/>
    </source>
</evidence>